<protein>
    <submittedName>
        <fullName evidence="1">HIPK3</fullName>
    </submittedName>
</protein>
<proteinExistence type="predicted"/>
<dbReference type="AlphaFoldDB" id="A0A183D2Q8"/>
<dbReference type="WBParaSite" id="GPUH_0000300401-mRNA-1">
    <property type="protein sequence ID" value="GPUH_0000300401-mRNA-1"/>
    <property type="gene ID" value="GPUH_0000300401"/>
</dbReference>
<name>A0A183D2Q8_9BILA</name>
<sequence length="283" mass="29766">LDTVAAKSMSSCGPQPVVLTASIGGGCGTPGGRKAPMSNSVTVNYQPKRVPDHSSCLPQAPAEAATVESAPVFQTHLPPPQPQGLVPTGEQLAQHQPRNFNYVSSSSSGGAANPPVQQVFVSTAPPKRNRMDWQNPPMNMPSQDHHIAAQNTKMLATAGGRQRTGGLSSIPQVPVVGTETNLPRRSSYGVNGDILAQLTPCVDTKRLELAMKGSGTCIKSTTRIAQSLLPSFSPETTTLRDLLMATAGAHSKVITTSNRTHYISVINDGGHRYAPYAIPVASE</sequence>
<reference evidence="1" key="1">
    <citation type="submission" date="2016-06" db="UniProtKB">
        <authorList>
            <consortium name="WormBaseParasite"/>
        </authorList>
    </citation>
    <scope>IDENTIFICATION</scope>
</reference>
<organism evidence="1">
    <name type="scientific">Gongylonema pulchrum</name>
    <dbReference type="NCBI Taxonomy" id="637853"/>
    <lineage>
        <taxon>Eukaryota</taxon>
        <taxon>Metazoa</taxon>
        <taxon>Ecdysozoa</taxon>
        <taxon>Nematoda</taxon>
        <taxon>Chromadorea</taxon>
        <taxon>Rhabditida</taxon>
        <taxon>Spirurina</taxon>
        <taxon>Spiruromorpha</taxon>
        <taxon>Spiruroidea</taxon>
        <taxon>Gongylonematidae</taxon>
        <taxon>Gongylonema</taxon>
    </lineage>
</organism>
<evidence type="ECO:0000313" key="1">
    <source>
        <dbReference type="WBParaSite" id="GPUH_0000300401-mRNA-1"/>
    </source>
</evidence>
<accession>A0A183D2Q8</accession>